<gene>
    <name evidence="2" type="ORF">HGM15179_008526</name>
</gene>
<feature type="region of interest" description="Disordered" evidence="1">
    <location>
        <begin position="153"/>
        <end position="183"/>
    </location>
</feature>
<evidence type="ECO:0000313" key="3">
    <source>
        <dbReference type="Proteomes" id="UP000796761"/>
    </source>
</evidence>
<proteinExistence type="predicted"/>
<organism evidence="2 3">
    <name type="scientific">Zosterops borbonicus</name>
    <dbReference type="NCBI Taxonomy" id="364589"/>
    <lineage>
        <taxon>Eukaryota</taxon>
        <taxon>Metazoa</taxon>
        <taxon>Chordata</taxon>
        <taxon>Craniata</taxon>
        <taxon>Vertebrata</taxon>
        <taxon>Euteleostomi</taxon>
        <taxon>Archelosauria</taxon>
        <taxon>Archosauria</taxon>
        <taxon>Dinosauria</taxon>
        <taxon>Saurischia</taxon>
        <taxon>Theropoda</taxon>
        <taxon>Coelurosauria</taxon>
        <taxon>Aves</taxon>
        <taxon>Neognathae</taxon>
        <taxon>Neoaves</taxon>
        <taxon>Telluraves</taxon>
        <taxon>Australaves</taxon>
        <taxon>Passeriformes</taxon>
        <taxon>Sylvioidea</taxon>
        <taxon>Zosteropidae</taxon>
        <taxon>Zosterops</taxon>
    </lineage>
</organism>
<keyword evidence="3" id="KW-1185">Reference proteome</keyword>
<dbReference type="AlphaFoldDB" id="A0A8K1GGT9"/>
<feature type="non-terminal residue" evidence="2">
    <location>
        <position position="1"/>
    </location>
</feature>
<name>A0A8K1GGT9_9PASS</name>
<sequence>VVDPCYMYVYVHIGMPLQEILYFIAAAPTGAPGQVPGDITETVAPWLKDFLQEVRFYMGNVISDPVYPRPLIPIPPQLAQIFYDADEYMDKRAKGQNPFISRIFYDADEYMDKRAKGQNPFISRVSEKMAQIDKEAVIYFSFEISQEKKKLGKQLKRSHLPDSRNTSLLRPDLKSNPIPGPELDLHSSRSSMVQNRYQAADYAVGTLTQVMSWDGGASPFLGKCPGICSVHQEWISAMHSTIHARYHLVQQLLTCKAWHKNVPAQNLSREESAEPCQNVAVDHT</sequence>
<dbReference type="EMBL" id="SWJQ01000217">
    <property type="protein sequence ID" value="TRZ18614.1"/>
    <property type="molecule type" value="Genomic_DNA"/>
</dbReference>
<dbReference type="Proteomes" id="UP000796761">
    <property type="component" value="Unassembled WGS sequence"/>
</dbReference>
<evidence type="ECO:0000256" key="1">
    <source>
        <dbReference type="SAM" id="MobiDB-lite"/>
    </source>
</evidence>
<accession>A0A8K1GGT9</accession>
<reference evidence="2" key="1">
    <citation type="submission" date="2019-04" db="EMBL/GenBank/DDBJ databases">
        <title>Genome assembly of Zosterops borbonicus 15179.</title>
        <authorList>
            <person name="Leroy T."/>
            <person name="Anselmetti Y."/>
            <person name="Tilak M.-K."/>
            <person name="Nabholz B."/>
        </authorList>
    </citation>
    <scope>NUCLEOTIDE SEQUENCE</scope>
    <source>
        <strain evidence="2">HGM_15179</strain>
        <tissue evidence="2">Muscle</tissue>
    </source>
</reference>
<evidence type="ECO:0000313" key="2">
    <source>
        <dbReference type="EMBL" id="TRZ18614.1"/>
    </source>
</evidence>
<protein>
    <submittedName>
        <fullName evidence="2">Uncharacterized protein</fullName>
    </submittedName>
</protein>
<comment type="caution">
    <text evidence="2">The sequence shown here is derived from an EMBL/GenBank/DDBJ whole genome shotgun (WGS) entry which is preliminary data.</text>
</comment>